<organism evidence="3 4">
    <name type="scientific">Pedobacter frigiditerrae</name>
    <dbReference type="NCBI Taxonomy" id="2530452"/>
    <lineage>
        <taxon>Bacteria</taxon>
        <taxon>Pseudomonadati</taxon>
        <taxon>Bacteroidota</taxon>
        <taxon>Sphingobacteriia</taxon>
        <taxon>Sphingobacteriales</taxon>
        <taxon>Sphingobacteriaceae</taxon>
        <taxon>Pedobacter</taxon>
    </lineage>
</organism>
<dbReference type="AlphaFoldDB" id="A0A4R0MXE5"/>
<keyword evidence="4" id="KW-1185">Reference proteome</keyword>
<dbReference type="OrthoDB" id="241498at2"/>
<proteinExistence type="inferred from homology"/>
<sequence>MDIFPAQYSTLSSKAIGVFLASQYDLKNPSCRLLIHNVSDTYILEGASSKYIFKIYRDKHRKLAEIKAEVELLNLIHKQGGSVAHPIKDVNGEEIQSFNAVEGTRYGVLFTYALGKVVPDMSNEQLATLGREMAKLHNITSAITLRNTRKEYSIETMLLKPLEVFKPAFKELPEEYSFLKESVIKIAKKIETFDLHNFSYGYCQYDFLPKNFHFAEDGKLTFFDFDFAGQGHLINDIASFYIHYFLEVYGGKITQEEADKCFAVFVENYRKVRNLSDDELAAIPYFGFAFWIFYLGFQYENFDDWSCIFFNSNYLKHRTALIKKWKEWYIK</sequence>
<dbReference type="Pfam" id="PF01636">
    <property type="entry name" value="APH"/>
    <property type="match status" value="1"/>
</dbReference>
<dbReference type="EMBL" id="SJSK01000002">
    <property type="protein sequence ID" value="TCC91951.1"/>
    <property type="molecule type" value="Genomic_DNA"/>
</dbReference>
<protein>
    <recommendedName>
        <fullName evidence="2">Aminoglycoside phosphotransferase domain-containing protein</fullName>
    </recommendedName>
</protein>
<comment type="caution">
    <text evidence="3">The sequence shown here is derived from an EMBL/GenBank/DDBJ whole genome shotgun (WGS) entry which is preliminary data.</text>
</comment>
<dbReference type="Gene3D" id="3.30.200.20">
    <property type="entry name" value="Phosphorylase Kinase, domain 1"/>
    <property type="match status" value="1"/>
</dbReference>
<dbReference type="PANTHER" id="PTHR21064">
    <property type="entry name" value="AMINOGLYCOSIDE PHOSPHOTRANSFERASE DOMAIN-CONTAINING PROTEIN-RELATED"/>
    <property type="match status" value="1"/>
</dbReference>
<reference evidence="3 4" key="1">
    <citation type="submission" date="2019-02" db="EMBL/GenBank/DDBJ databases">
        <title>Pedobacter sp. RP-1-13 sp. nov., isolated from Arctic soil.</title>
        <authorList>
            <person name="Dahal R.H."/>
        </authorList>
    </citation>
    <scope>NUCLEOTIDE SEQUENCE [LARGE SCALE GENOMIC DNA]</scope>
    <source>
        <strain evidence="3 4">RP-1-13</strain>
    </source>
</reference>
<evidence type="ECO:0000313" key="3">
    <source>
        <dbReference type="EMBL" id="TCC91951.1"/>
    </source>
</evidence>
<gene>
    <name evidence="3" type="ORF">EZ428_09415</name>
</gene>
<feature type="domain" description="Aminoglycoside phosphotransferase" evidence="2">
    <location>
        <begin position="39"/>
        <end position="243"/>
    </location>
</feature>
<dbReference type="PANTHER" id="PTHR21064:SF6">
    <property type="entry name" value="AMINOGLYCOSIDE PHOSPHOTRANSFERASE DOMAIN-CONTAINING PROTEIN"/>
    <property type="match status" value="1"/>
</dbReference>
<dbReference type="RefSeq" id="WP_131552891.1">
    <property type="nucleotide sequence ID" value="NZ_SJSK01000002.1"/>
</dbReference>
<dbReference type="InterPro" id="IPR002575">
    <property type="entry name" value="Aminoglycoside_PTrfase"/>
</dbReference>
<dbReference type="SUPFAM" id="SSF56112">
    <property type="entry name" value="Protein kinase-like (PK-like)"/>
    <property type="match status" value="1"/>
</dbReference>
<name>A0A4R0MXE5_9SPHI</name>
<dbReference type="InterPro" id="IPR050249">
    <property type="entry name" value="Pseudomonas-type_ThrB"/>
</dbReference>
<comment type="similarity">
    <text evidence="1">Belongs to the pseudomonas-type ThrB family.</text>
</comment>
<dbReference type="GO" id="GO:0004413">
    <property type="term" value="F:homoserine kinase activity"/>
    <property type="evidence" value="ECO:0007669"/>
    <property type="project" value="TreeGrafter"/>
</dbReference>
<evidence type="ECO:0000259" key="2">
    <source>
        <dbReference type="Pfam" id="PF01636"/>
    </source>
</evidence>
<accession>A0A4R0MXE5</accession>
<dbReference type="GO" id="GO:0009088">
    <property type="term" value="P:threonine biosynthetic process"/>
    <property type="evidence" value="ECO:0007669"/>
    <property type="project" value="TreeGrafter"/>
</dbReference>
<dbReference type="InterPro" id="IPR011009">
    <property type="entry name" value="Kinase-like_dom_sf"/>
</dbReference>
<evidence type="ECO:0000256" key="1">
    <source>
        <dbReference type="ARBA" id="ARBA00038240"/>
    </source>
</evidence>
<dbReference type="Proteomes" id="UP000292884">
    <property type="component" value="Unassembled WGS sequence"/>
</dbReference>
<dbReference type="Gene3D" id="3.90.1200.10">
    <property type="match status" value="1"/>
</dbReference>
<evidence type="ECO:0000313" key="4">
    <source>
        <dbReference type="Proteomes" id="UP000292884"/>
    </source>
</evidence>